<evidence type="ECO:0000256" key="10">
    <source>
        <dbReference type="PIRSR" id="PIRSR000485-2"/>
    </source>
</evidence>
<protein>
    <recommendedName>
        <fullName evidence="7">Amidophosphoribosyltransferase</fullName>
        <shortName evidence="7">ATase</shortName>
        <ecNumber evidence="7">2.4.2.14</ecNumber>
    </recommendedName>
    <alternativeName>
        <fullName evidence="7">Glutamine phosphoribosylpyrophosphate amidotransferase</fullName>
        <shortName evidence="7">GPATase</shortName>
    </alternativeName>
</protein>
<accession>A0A4Q4H0K9</accession>
<evidence type="ECO:0000256" key="4">
    <source>
        <dbReference type="ARBA" id="ARBA00022679"/>
    </source>
</evidence>
<sequence>MCGVVGIAGKSPVNQMLFDALTMLQHRGQDAAGIVTCHNGRLFLRKDNGMVRDVFHTRHMRALLGNYGIGHVRYPTAGSSSSAEAQPFYVNSPYGITLAHNGNLTNAADIHDDLFKTDLRHMNTDSDSEVLLNVFAHELQKCGTLEPKPEDIFHTVKRVHERCKGAYGVVAMITGHGIVGFRDPNGIRPLIYGSRELETGEKEYIIASESVAITALGFKVERDIAPGEAVFIDAQGQLFTQQCADNSRYRPCIFEYVYFARPDAIIDGISVYKARLKMGETLAQKILRDWGEQHDIDVVIPIPDTSRTSALELANALGVKFREGFMKNRYIGRTFIMPGQQQRKKSVRQKLNPVELEFKGKNVLLVDDSIVRGTTCNEIIQMARDAGAKKVYFASAAPMVKYPNVYGIDMPVKSELIASNRSVEEIQEIIGADRLIFQDLDDLKTAVKTSKVPEVQDFDCSVFDGVYVTGDIDTAYLDDLAMSRNDLAKKQKDGYIDVNIDAASVDLSGIKESS</sequence>
<dbReference type="CDD" id="cd00715">
    <property type="entry name" value="GPATase_N"/>
    <property type="match status" value="1"/>
</dbReference>
<dbReference type="CDD" id="cd06223">
    <property type="entry name" value="PRTases_typeI"/>
    <property type="match status" value="1"/>
</dbReference>
<comment type="similarity">
    <text evidence="2 7 8">In the C-terminal section; belongs to the purine/pyrimidine phosphoribosyltransferase family.</text>
</comment>
<evidence type="ECO:0000256" key="9">
    <source>
        <dbReference type="PIRSR" id="PIRSR000485-1"/>
    </source>
</evidence>
<gene>
    <name evidence="7 12" type="primary">purF</name>
    <name evidence="12" type="ORF">G0028_06790</name>
</gene>
<dbReference type="OrthoDB" id="9801213at2"/>
<dbReference type="UniPathway" id="UPA00074">
    <property type="reaction ID" value="UER00124"/>
</dbReference>
<dbReference type="GO" id="GO:0004044">
    <property type="term" value="F:amidophosphoribosyltransferase activity"/>
    <property type="evidence" value="ECO:0007669"/>
    <property type="project" value="UniProtKB-UniRule"/>
</dbReference>
<feature type="binding site" evidence="7 10">
    <location>
        <position position="368"/>
    </location>
    <ligand>
        <name>Mg(2+)</name>
        <dbReference type="ChEBI" id="CHEBI:18420"/>
    </ligand>
</feature>
<feature type="active site" description="Nucleophile" evidence="7 9">
    <location>
        <position position="2"/>
    </location>
</feature>
<dbReference type="EC" id="2.4.2.14" evidence="7"/>
<dbReference type="HAMAP" id="MF_01931">
    <property type="entry name" value="PurF"/>
    <property type="match status" value="1"/>
</dbReference>
<evidence type="ECO:0000256" key="5">
    <source>
        <dbReference type="ARBA" id="ARBA00022755"/>
    </source>
</evidence>
<dbReference type="SUPFAM" id="SSF56235">
    <property type="entry name" value="N-terminal nucleophile aminohydrolases (Ntn hydrolases)"/>
    <property type="match status" value="1"/>
</dbReference>
<comment type="catalytic activity">
    <reaction evidence="7 8">
        <text>5-phospho-beta-D-ribosylamine + L-glutamate + diphosphate = 5-phospho-alpha-D-ribose 1-diphosphate + L-glutamine + H2O</text>
        <dbReference type="Rhea" id="RHEA:14905"/>
        <dbReference type="ChEBI" id="CHEBI:15377"/>
        <dbReference type="ChEBI" id="CHEBI:29985"/>
        <dbReference type="ChEBI" id="CHEBI:33019"/>
        <dbReference type="ChEBI" id="CHEBI:58017"/>
        <dbReference type="ChEBI" id="CHEBI:58359"/>
        <dbReference type="ChEBI" id="CHEBI:58681"/>
        <dbReference type="EC" id="2.4.2.14"/>
    </reaction>
</comment>
<evidence type="ECO:0000256" key="7">
    <source>
        <dbReference type="HAMAP-Rule" id="MF_01931"/>
    </source>
</evidence>
<evidence type="ECO:0000259" key="11">
    <source>
        <dbReference type="PROSITE" id="PS51278"/>
    </source>
</evidence>
<proteinExistence type="inferred from homology"/>
<keyword evidence="6 7" id="KW-0315">Glutamine amidotransferase</keyword>
<evidence type="ECO:0000256" key="6">
    <source>
        <dbReference type="ARBA" id="ARBA00022962"/>
    </source>
</evidence>
<dbReference type="RefSeq" id="WP_130072737.1">
    <property type="nucleotide sequence ID" value="NZ_CP048659.1"/>
</dbReference>
<evidence type="ECO:0000313" key="13">
    <source>
        <dbReference type="Proteomes" id="UP000593966"/>
    </source>
</evidence>
<dbReference type="NCBIfam" id="TIGR01134">
    <property type="entry name" value="purF"/>
    <property type="match status" value="1"/>
</dbReference>
<keyword evidence="7 10" id="KW-0460">Magnesium</keyword>
<keyword evidence="13" id="KW-1185">Reference proteome</keyword>
<dbReference type="Pfam" id="PF00156">
    <property type="entry name" value="Pribosyltran"/>
    <property type="match status" value="1"/>
</dbReference>
<keyword evidence="4 7" id="KW-0808">Transferase</keyword>
<dbReference type="Proteomes" id="UP000593966">
    <property type="component" value="Chromosome"/>
</dbReference>
<dbReference type="SUPFAM" id="SSF53271">
    <property type="entry name" value="PRTase-like"/>
    <property type="match status" value="1"/>
</dbReference>
<dbReference type="InterPro" id="IPR017932">
    <property type="entry name" value="GATase_2_dom"/>
</dbReference>
<dbReference type="InterPro" id="IPR029057">
    <property type="entry name" value="PRTase-like"/>
</dbReference>
<reference evidence="12 13" key="1">
    <citation type="submission" date="2020-02" db="EMBL/GenBank/DDBJ databases">
        <title>Tigecycline-resistant Acinetobacter species from pigs and migratory birds.</title>
        <authorList>
            <person name="Chen C."/>
            <person name="Sun J."/>
            <person name="Liao X.-P."/>
            <person name="Liu Y.-H."/>
        </authorList>
    </citation>
    <scope>NUCLEOTIDE SEQUENCE [LARGE SCALE GENOMIC DNA]</scope>
    <source>
        <strain evidence="12 13">YH12207_T</strain>
    </source>
</reference>
<feature type="domain" description="Glutamine amidotransferase type-2" evidence="11">
    <location>
        <begin position="2"/>
        <end position="235"/>
    </location>
</feature>
<dbReference type="PANTHER" id="PTHR11907">
    <property type="entry name" value="AMIDOPHOSPHORIBOSYLTRANSFERASE"/>
    <property type="match status" value="1"/>
</dbReference>
<keyword evidence="7 10" id="KW-0479">Metal-binding</keyword>
<keyword evidence="5 7" id="KW-0658">Purine biosynthesis</keyword>
<evidence type="ECO:0000256" key="1">
    <source>
        <dbReference type="ARBA" id="ARBA00005209"/>
    </source>
</evidence>
<comment type="pathway">
    <text evidence="1 7 8">Purine metabolism; IMP biosynthesis via de novo pathway; N(1)-(5-phospho-D-ribosyl)glycinamide from 5-phospho-alpha-D-ribose 1-diphosphate: step 1/2.</text>
</comment>
<organism evidence="12 13">
    <name type="scientific">Acinetobacter piscicola</name>
    <dbReference type="NCBI Taxonomy" id="2006115"/>
    <lineage>
        <taxon>Bacteria</taxon>
        <taxon>Pseudomonadati</taxon>
        <taxon>Pseudomonadota</taxon>
        <taxon>Gammaproteobacteria</taxon>
        <taxon>Moraxellales</taxon>
        <taxon>Moraxellaceae</taxon>
        <taxon>Acinetobacter</taxon>
    </lineage>
</organism>
<dbReference type="Pfam" id="PF13522">
    <property type="entry name" value="GATase_6"/>
    <property type="match status" value="1"/>
</dbReference>
<dbReference type="GO" id="GO:0009113">
    <property type="term" value="P:purine nucleobase biosynthetic process"/>
    <property type="evidence" value="ECO:0007669"/>
    <property type="project" value="UniProtKB-UniRule"/>
</dbReference>
<name>A0A4Q4H0K9_9GAMM</name>
<dbReference type="Gene3D" id="3.40.50.2020">
    <property type="match status" value="1"/>
</dbReference>
<dbReference type="InterPro" id="IPR035584">
    <property type="entry name" value="PurF_N"/>
</dbReference>
<comment type="function">
    <text evidence="7">Catalyzes the formation of phosphoribosylamine from phosphoribosylpyrophosphate (PRPP) and glutamine.</text>
</comment>
<dbReference type="AlphaFoldDB" id="A0A4Q4H0K9"/>
<dbReference type="GO" id="GO:0006189">
    <property type="term" value="P:'de novo' IMP biosynthetic process"/>
    <property type="evidence" value="ECO:0007669"/>
    <property type="project" value="UniProtKB-UniRule"/>
</dbReference>
<dbReference type="PIRSF" id="PIRSF000485">
    <property type="entry name" value="Amd_phspho_trans"/>
    <property type="match status" value="1"/>
</dbReference>
<dbReference type="PROSITE" id="PS51278">
    <property type="entry name" value="GATASE_TYPE_2"/>
    <property type="match status" value="1"/>
</dbReference>
<feature type="binding site" evidence="7 10">
    <location>
        <position position="367"/>
    </location>
    <ligand>
        <name>Mg(2+)</name>
        <dbReference type="ChEBI" id="CHEBI:18420"/>
    </ligand>
</feature>
<feature type="binding site" evidence="7 10">
    <location>
        <position position="305"/>
    </location>
    <ligand>
        <name>Mg(2+)</name>
        <dbReference type="ChEBI" id="CHEBI:18420"/>
    </ligand>
</feature>
<evidence type="ECO:0000256" key="2">
    <source>
        <dbReference type="ARBA" id="ARBA00010138"/>
    </source>
</evidence>
<dbReference type="InterPro" id="IPR005854">
    <property type="entry name" value="PurF"/>
</dbReference>
<evidence type="ECO:0000256" key="3">
    <source>
        <dbReference type="ARBA" id="ARBA00022676"/>
    </source>
</evidence>
<comment type="caution">
    <text evidence="7">Lacks conserved residue(s) required for the propagation of feature annotation.</text>
</comment>
<dbReference type="Gene3D" id="3.60.20.10">
    <property type="entry name" value="Glutamine Phosphoribosylpyrophosphate, subunit 1, domain 1"/>
    <property type="match status" value="1"/>
</dbReference>
<dbReference type="GO" id="GO:0000287">
    <property type="term" value="F:magnesium ion binding"/>
    <property type="evidence" value="ECO:0007669"/>
    <property type="project" value="UniProtKB-UniRule"/>
</dbReference>
<dbReference type="InterPro" id="IPR029055">
    <property type="entry name" value="Ntn_hydrolases_N"/>
</dbReference>
<dbReference type="InterPro" id="IPR000836">
    <property type="entry name" value="PRTase_dom"/>
</dbReference>
<keyword evidence="3 7" id="KW-0328">Glycosyltransferase</keyword>
<dbReference type="EMBL" id="CP048659">
    <property type="protein sequence ID" value="QOW45629.1"/>
    <property type="molecule type" value="Genomic_DNA"/>
</dbReference>
<evidence type="ECO:0000313" key="12">
    <source>
        <dbReference type="EMBL" id="QOW45629.1"/>
    </source>
</evidence>
<evidence type="ECO:0000256" key="8">
    <source>
        <dbReference type="PIRNR" id="PIRNR000485"/>
    </source>
</evidence>
<comment type="cofactor">
    <cofactor evidence="7 10">
        <name>Mg(2+)</name>
        <dbReference type="ChEBI" id="CHEBI:18420"/>
    </cofactor>
    <text evidence="7 10">Binds 1 Mg(2+) ion per subunit.</text>
</comment>